<dbReference type="InterPro" id="IPR036188">
    <property type="entry name" value="FAD/NAD-bd_sf"/>
</dbReference>
<dbReference type="Proteomes" id="UP001236620">
    <property type="component" value="Unassembled WGS sequence"/>
</dbReference>
<dbReference type="Pfam" id="PF07992">
    <property type="entry name" value="Pyr_redox_2"/>
    <property type="match status" value="1"/>
</dbReference>
<dbReference type="InterPro" id="IPR016156">
    <property type="entry name" value="FAD/NAD-linked_Rdtase_dimer_sf"/>
</dbReference>
<comment type="cofactor">
    <cofactor evidence="1">
        <name>FAD</name>
        <dbReference type="ChEBI" id="CHEBI:57692"/>
    </cofactor>
</comment>
<gene>
    <name evidence="9" type="ORF">J2Z63_000530</name>
</gene>
<evidence type="ECO:0000256" key="3">
    <source>
        <dbReference type="ARBA" id="ARBA00022630"/>
    </source>
</evidence>
<accession>A0ABU0NG51</accession>
<feature type="domain" description="Pyridine nucleotide-disulphide oxidoreductase dimerisation" evidence="7">
    <location>
        <begin position="329"/>
        <end position="434"/>
    </location>
</feature>
<dbReference type="SUPFAM" id="SSF55424">
    <property type="entry name" value="FAD/NAD-linked reductases, dimerisation (C-terminal) domain"/>
    <property type="match status" value="1"/>
</dbReference>
<dbReference type="InterPro" id="IPR050260">
    <property type="entry name" value="FAD-bd_OxRdtase"/>
</dbReference>
<keyword evidence="3" id="KW-0285">Flavoprotein</keyword>
<keyword evidence="6" id="KW-0676">Redox-active center</keyword>
<reference evidence="9" key="1">
    <citation type="submission" date="2023-07" db="EMBL/GenBank/DDBJ databases">
        <title>Genomic Encyclopedia of Type Strains, Phase IV (KMG-IV): sequencing the most valuable type-strain genomes for metagenomic binning, comparative biology and taxonomic classification.</title>
        <authorList>
            <person name="Goeker M."/>
        </authorList>
    </citation>
    <scope>NUCLEOTIDE SEQUENCE [LARGE SCALE GENOMIC DNA]</scope>
    <source>
        <strain evidence="9">DSM 22019</strain>
    </source>
</reference>
<evidence type="ECO:0000256" key="6">
    <source>
        <dbReference type="ARBA" id="ARBA00023284"/>
    </source>
</evidence>
<dbReference type="RefSeq" id="WP_307444944.1">
    <property type="nucleotide sequence ID" value="NZ_JAUSWP010000004.1"/>
</dbReference>
<dbReference type="PANTHER" id="PTHR43429:SF1">
    <property type="entry name" value="NAD(P)H SULFUR OXIDOREDUCTASE (COA-DEPENDENT)"/>
    <property type="match status" value="1"/>
</dbReference>
<dbReference type="InterPro" id="IPR004099">
    <property type="entry name" value="Pyr_nucl-diS_OxRdtase_dimer"/>
</dbReference>
<dbReference type="EC" id="1.8.1.18" evidence="9"/>
<proteinExistence type="inferred from homology"/>
<keyword evidence="5 9" id="KW-0560">Oxidoreductase</keyword>
<organism evidence="9 10">
    <name type="scientific">Mycoplasma yeatsii</name>
    <dbReference type="NCBI Taxonomy" id="51365"/>
    <lineage>
        <taxon>Bacteria</taxon>
        <taxon>Bacillati</taxon>
        <taxon>Mycoplasmatota</taxon>
        <taxon>Mollicutes</taxon>
        <taxon>Mycoplasmataceae</taxon>
        <taxon>Mycoplasma</taxon>
    </lineage>
</organism>
<evidence type="ECO:0000259" key="8">
    <source>
        <dbReference type="Pfam" id="PF07992"/>
    </source>
</evidence>
<protein>
    <submittedName>
        <fullName evidence="9">NADPH-dependent 2,4-dienoyl-CoA reductase/sulfur reductase-like enzyme</fullName>
        <ecNumber evidence="9">1.8.1.18</ecNumber>
    </submittedName>
</protein>
<evidence type="ECO:0000256" key="1">
    <source>
        <dbReference type="ARBA" id="ARBA00001974"/>
    </source>
</evidence>
<evidence type="ECO:0000256" key="5">
    <source>
        <dbReference type="ARBA" id="ARBA00023002"/>
    </source>
</evidence>
<dbReference type="PRINTS" id="PR00411">
    <property type="entry name" value="PNDRDTASEI"/>
</dbReference>
<comment type="similarity">
    <text evidence="2">Belongs to the class-III pyridine nucleotide-disulfide oxidoreductase family.</text>
</comment>
<evidence type="ECO:0000259" key="7">
    <source>
        <dbReference type="Pfam" id="PF02852"/>
    </source>
</evidence>
<sequence length="448" mass="50280">MRVVIIGGAASGMTVASRIKKLSNQTEVIVIQKEDYVSLGACGLPYFVSNKDLKPTDLLARSVEQFNEQEIQIYTNSVVEKIDDQNKKIWYRKDNNLIELSYDKLVISTGAKPITPKVKGIELDNIFTLTRLEDGIKLKEKLNNNSIKKVAVIGSGFIGLECLEMLAEFNKEIVLIEKESQLNKKVFDKEITDLLEENLIKNNINIIKNNGLAYFEKSNKNKIDIVLEDDSSLEVDLVILAIGFAPATQFLNDTNIEMLKNGAIVVDNKGRTNLNDIWSCGDCATSIHKLTKQNTYTPLATVARKFAKVVADDILEIDNQYQGTLQTAIVKSFDSELASTGINETTAKQLNYEYKTVFIKDYDHPSYYANPTPTRLALKLILDTKTNTLLGAQMYGSNLSVMRINFLVSLIWNQIKIDDALTQIDLPYAPPFSRVVDIIHIALEKLLK</sequence>
<evidence type="ECO:0000256" key="4">
    <source>
        <dbReference type="ARBA" id="ARBA00022827"/>
    </source>
</evidence>
<dbReference type="PRINTS" id="PR00368">
    <property type="entry name" value="FADPNR"/>
</dbReference>
<name>A0ABU0NG51_9MOLU</name>
<evidence type="ECO:0000313" key="10">
    <source>
        <dbReference type="Proteomes" id="UP001236620"/>
    </source>
</evidence>
<comment type="caution">
    <text evidence="9">The sequence shown here is derived from an EMBL/GenBank/DDBJ whole genome shotgun (WGS) entry which is preliminary data.</text>
</comment>
<dbReference type="InterPro" id="IPR023753">
    <property type="entry name" value="FAD/NAD-binding_dom"/>
</dbReference>
<dbReference type="Gene3D" id="3.50.50.60">
    <property type="entry name" value="FAD/NAD(P)-binding domain"/>
    <property type="match status" value="2"/>
</dbReference>
<evidence type="ECO:0000256" key="2">
    <source>
        <dbReference type="ARBA" id="ARBA00009130"/>
    </source>
</evidence>
<dbReference type="EMBL" id="JAUSWP010000004">
    <property type="protein sequence ID" value="MDQ0567884.1"/>
    <property type="molecule type" value="Genomic_DNA"/>
</dbReference>
<keyword evidence="4" id="KW-0274">FAD</keyword>
<dbReference type="PANTHER" id="PTHR43429">
    <property type="entry name" value="PYRIDINE NUCLEOTIDE-DISULFIDE OXIDOREDUCTASE DOMAIN-CONTAINING"/>
    <property type="match status" value="1"/>
</dbReference>
<keyword evidence="10" id="KW-1185">Reference proteome</keyword>
<evidence type="ECO:0000313" key="9">
    <source>
        <dbReference type="EMBL" id="MDQ0567884.1"/>
    </source>
</evidence>
<dbReference type="Pfam" id="PF02852">
    <property type="entry name" value="Pyr_redox_dim"/>
    <property type="match status" value="1"/>
</dbReference>
<dbReference type="GO" id="GO:0043914">
    <property type="term" value="F:NADPH:sulfur oxidoreductase activity"/>
    <property type="evidence" value="ECO:0007669"/>
    <property type="project" value="UniProtKB-EC"/>
</dbReference>
<dbReference type="SUPFAM" id="SSF51905">
    <property type="entry name" value="FAD/NAD(P)-binding domain"/>
    <property type="match status" value="1"/>
</dbReference>
<feature type="domain" description="FAD/NAD(P)-binding" evidence="8">
    <location>
        <begin position="1"/>
        <end position="292"/>
    </location>
</feature>